<evidence type="ECO:0000256" key="1">
    <source>
        <dbReference type="ARBA" id="ARBA00001774"/>
    </source>
</evidence>
<gene>
    <name evidence="9" type="ORF">POCULU_LOCUS475</name>
</gene>
<evidence type="ECO:0000256" key="4">
    <source>
        <dbReference type="ARBA" id="ARBA00022679"/>
    </source>
</evidence>
<dbReference type="EMBL" id="CAJVPJ010000025">
    <property type="protein sequence ID" value="CAG8459335.1"/>
    <property type="molecule type" value="Genomic_DNA"/>
</dbReference>
<comment type="function">
    <text evidence="8">Phosphorylates Ins(1,3,4,5,6)P5 at position 2 to form Ins(1,2,3,4,5,6)P6 (InsP6 or phytate).</text>
</comment>
<evidence type="ECO:0000256" key="7">
    <source>
        <dbReference type="ARBA" id="ARBA00022840"/>
    </source>
</evidence>
<sequence length="444" mass="51213">MVWDMHVETVPELCNPTLWRYKGEGNANVILALRSPHGRFGGVVLRLRKGGVLMHGEQQTPEMPSFLISYTRDVLVPLFGNQYTGETKLLQVTPEFLQSLAEAIEPFRPAKRRHAGIDIHQEFALLMPDYTVFTSSAGVTLAVELKPKWGFLPTSSFIKPENSVKRLTCRTCMHQHLRRMQGDQTEEIIDYCPLDLFSCDESRLRKSLPQLIKLAGNKFKLFIQGEKIDIGQDGWHTRLNEFFQITDDPVNDSHQSNTLYQALIDLLIKAIANERGLFDRLRYLQKTLDSLDIEGIYMLDLIQQGQLLEPKLEEWKKTVELYLQRTQETSHMPAGPLALKDMTLDEQRQLLYEFLLSTTLKDCSVMFSFRKPDDNSDSTLSGSLFNSDDVKRLEVGNFLDHVEYRAKLLDLDPKPVTKLPYYFNLDTEIVKCYQKRELPRECCE</sequence>
<evidence type="ECO:0000256" key="8">
    <source>
        <dbReference type="RuleBase" id="RU364126"/>
    </source>
</evidence>
<evidence type="ECO:0000313" key="10">
    <source>
        <dbReference type="Proteomes" id="UP000789572"/>
    </source>
</evidence>
<comment type="catalytic activity">
    <reaction evidence="1 8">
        <text>1D-myo-inositol 1,3,4,5,6-pentakisphosphate + ATP = 1D-myo-inositol hexakisphosphate + ADP + H(+)</text>
        <dbReference type="Rhea" id="RHEA:20313"/>
        <dbReference type="ChEBI" id="CHEBI:15378"/>
        <dbReference type="ChEBI" id="CHEBI:30616"/>
        <dbReference type="ChEBI" id="CHEBI:57733"/>
        <dbReference type="ChEBI" id="CHEBI:58130"/>
        <dbReference type="ChEBI" id="CHEBI:456216"/>
        <dbReference type="EC" id="2.7.1.158"/>
    </reaction>
</comment>
<keyword evidence="10" id="KW-1185">Reference proteome</keyword>
<organism evidence="9 10">
    <name type="scientific">Paraglomus occultum</name>
    <dbReference type="NCBI Taxonomy" id="144539"/>
    <lineage>
        <taxon>Eukaryota</taxon>
        <taxon>Fungi</taxon>
        <taxon>Fungi incertae sedis</taxon>
        <taxon>Mucoromycota</taxon>
        <taxon>Glomeromycotina</taxon>
        <taxon>Glomeromycetes</taxon>
        <taxon>Paraglomerales</taxon>
        <taxon>Paraglomeraceae</taxon>
        <taxon>Paraglomus</taxon>
    </lineage>
</organism>
<dbReference type="InterPro" id="IPR043001">
    <property type="entry name" value="IP5_2-K_N_lobe"/>
</dbReference>
<evidence type="ECO:0000313" key="9">
    <source>
        <dbReference type="EMBL" id="CAG8459335.1"/>
    </source>
</evidence>
<dbReference type="PANTHER" id="PTHR14456">
    <property type="entry name" value="INOSITOL POLYPHOSPHATE KINASE 1"/>
    <property type="match status" value="1"/>
</dbReference>
<proteinExistence type="predicted"/>
<protein>
    <recommendedName>
        <fullName evidence="3 8">Inositol-pentakisphosphate 2-kinase</fullName>
        <ecNumber evidence="2 8">2.7.1.158</ecNumber>
    </recommendedName>
</protein>
<evidence type="ECO:0000256" key="2">
    <source>
        <dbReference type="ARBA" id="ARBA00012023"/>
    </source>
</evidence>
<evidence type="ECO:0000256" key="5">
    <source>
        <dbReference type="ARBA" id="ARBA00022741"/>
    </source>
</evidence>
<dbReference type="Gene3D" id="3.30.200.110">
    <property type="entry name" value="Inositol-pentakisphosphate 2-kinase, N-lobe"/>
    <property type="match status" value="1"/>
</dbReference>
<accession>A0A9N8VL89</accession>
<keyword evidence="5 8" id="KW-0547">Nucleotide-binding</keyword>
<dbReference type="GO" id="GO:0005524">
    <property type="term" value="F:ATP binding"/>
    <property type="evidence" value="ECO:0007669"/>
    <property type="project" value="UniProtKB-KW"/>
</dbReference>
<name>A0A9N8VL89_9GLOM</name>
<comment type="caution">
    <text evidence="9">The sequence shown here is derived from an EMBL/GenBank/DDBJ whole genome shotgun (WGS) entry which is preliminary data.</text>
</comment>
<comment type="domain">
    <text evidence="8">The EXKPK motif is conserved in inositol-pentakisphosphate 2-kinases of both family 1 and 2.</text>
</comment>
<evidence type="ECO:0000256" key="3">
    <source>
        <dbReference type="ARBA" id="ARBA00014846"/>
    </source>
</evidence>
<dbReference type="OrthoDB" id="272370at2759"/>
<evidence type="ECO:0000256" key="6">
    <source>
        <dbReference type="ARBA" id="ARBA00022777"/>
    </source>
</evidence>
<keyword evidence="4 8" id="KW-0808">Transferase</keyword>
<reference evidence="9" key="1">
    <citation type="submission" date="2021-06" db="EMBL/GenBank/DDBJ databases">
        <authorList>
            <person name="Kallberg Y."/>
            <person name="Tangrot J."/>
            <person name="Rosling A."/>
        </authorList>
    </citation>
    <scope>NUCLEOTIDE SEQUENCE</scope>
    <source>
        <strain evidence="9">IA702</strain>
    </source>
</reference>
<dbReference type="EC" id="2.7.1.158" evidence="2 8"/>
<dbReference type="Pfam" id="PF06090">
    <property type="entry name" value="Ins_P5_2-kin"/>
    <property type="match status" value="1"/>
</dbReference>
<dbReference type="InterPro" id="IPR009286">
    <property type="entry name" value="Ins_P5_2-kin"/>
</dbReference>
<dbReference type="GO" id="GO:0005634">
    <property type="term" value="C:nucleus"/>
    <property type="evidence" value="ECO:0007669"/>
    <property type="project" value="TreeGrafter"/>
</dbReference>
<dbReference type="Proteomes" id="UP000789572">
    <property type="component" value="Unassembled WGS sequence"/>
</dbReference>
<keyword evidence="6 8" id="KW-0418">Kinase</keyword>
<keyword evidence="7 8" id="KW-0067">ATP-binding</keyword>
<dbReference type="GO" id="GO:0035299">
    <property type="term" value="F:inositol-1,3,4,5,6-pentakisphosphate 2-kinase activity"/>
    <property type="evidence" value="ECO:0007669"/>
    <property type="project" value="UniProtKB-EC"/>
</dbReference>
<dbReference type="AlphaFoldDB" id="A0A9N8VL89"/>
<dbReference type="PANTHER" id="PTHR14456:SF2">
    <property type="entry name" value="INOSITOL-PENTAKISPHOSPHATE 2-KINASE"/>
    <property type="match status" value="1"/>
</dbReference>
<dbReference type="GO" id="GO:0032958">
    <property type="term" value="P:inositol phosphate biosynthetic process"/>
    <property type="evidence" value="ECO:0007669"/>
    <property type="project" value="TreeGrafter"/>
</dbReference>